<evidence type="ECO:0000256" key="2">
    <source>
        <dbReference type="ARBA" id="ARBA00022553"/>
    </source>
</evidence>
<gene>
    <name evidence="6" type="primary">rnfG</name>
    <name evidence="10" type="ORF">H8695_06720</name>
</gene>
<dbReference type="HAMAP" id="MF_00479">
    <property type="entry name" value="RsxG_RnfG"/>
    <property type="match status" value="1"/>
</dbReference>
<protein>
    <recommendedName>
        <fullName evidence="6">Ion-translocating oxidoreductase complex subunit G</fullName>
        <ecNumber evidence="6">7.-.-.-</ecNumber>
    </recommendedName>
    <alternativeName>
        <fullName evidence="6">Rnf electron transport complex subunit G</fullName>
    </alternativeName>
</protein>
<comment type="subunit">
    <text evidence="6">The complex is composed of six subunits: RnfA, RnfB, RnfC, RnfD, RnfE and RnfG.</text>
</comment>
<organism evidence="10 11">
    <name type="scientific">Feifania hominis</name>
    <dbReference type="NCBI Taxonomy" id="2763660"/>
    <lineage>
        <taxon>Bacteria</taxon>
        <taxon>Bacillati</taxon>
        <taxon>Bacillota</taxon>
        <taxon>Clostridia</taxon>
        <taxon>Eubacteriales</taxon>
        <taxon>Feifaniaceae</taxon>
        <taxon>Feifania</taxon>
    </lineage>
</organism>
<dbReference type="EMBL" id="JACRSP010000002">
    <property type="protein sequence ID" value="MBC8536385.1"/>
    <property type="molecule type" value="Genomic_DNA"/>
</dbReference>
<dbReference type="Proteomes" id="UP000620366">
    <property type="component" value="Unassembled WGS sequence"/>
</dbReference>
<reference evidence="10" key="1">
    <citation type="submission" date="2020-08" db="EMBL/GenBank/DDBJ databases">
        <title>Genome public.</title>
        <authorList>
            <person name="Liu C."/>
            <person name="Sun Q."/>
        </authorList>
    </citation>
    <scope>NUCLEOTIDE SEQUENCE</scope>
    <source>
        <strain evidence="10">BX7</strain>
    </source>
</reference>
<dbReference type="AlphaFoldDB" id="A0A926DG25"/>
<keyword evidence="6" id="KW-1003">Cell membrane</keyword>
<dbReference type="SMART" id="SM00900">
    <property type="entry name" value="FMN_bind"/>
    <property type="match status" value="1"/>
</dbReference>
<keyword evidence="3 6" id="KW-0285">Flavoprotein</keyword>
<dbReference type="InterPro" id="IPR007329">
    <property type="entry name" value="FMN-bd"/>
</dbReference>
<dbReference type="GO" id="GO:0009055">
    <property type="term" value="F:electron transfer activity"/>
    <property type="evidence" value="ECO:0007669"/>
    <property type="project" value="InterPro"/>
</dbReference>
<dbReference type="RefSeq" id="WP_249300177.1">
    <property type="nucleotide sequence ID" value="NZ_JACRSP010000002.1"/>
</dbReference>
<keyword evidence="6 8" id="KW-0812">Transmembrane</keyword>
<evidence type="ECO:0000256" key="4">
    <source>
        <dbReference type="ARBA" id="ARBA00022643"/>
    </source>
</evidence>
<sequence>MENKTLERVQAASPAEVKHPRKRRPARGGQTDALGSLRALWKRSEPLRLSCLLGGITFVVALLLGIVNAVTAGPIAQHAEQRKQAALTEVFPEADRFAVVDIDLPRSVSEIRSVYAGDELLGYGVSAAANGFGGEIEMLVSVDAQGQVAGVSVLKLSETPGVGTNAAAEQQLALYNGKSGTIITEKITHNQPNEVLAVSGATITSKAITEGVNAALEAVRLAGREVS</sequence>
<keyword evidence="4 6" id="KW-0288">FMN</keyword>
<comment type="similarity">
    <text evidence="6">Belongs to the RnfG family.</text>
</comment>
<dbReference type="EC" id="7.-.-.-" evidence="6"/>
<evidence type="ECO:0000256" key="8">
    <source>
        <dbReference type="SAM" id="Phobius"/>
    </source>
</evidence>
<keyword evidence="6 8" id="KW-0472">Membrane</keyword>
<keyword evidence="6 8" id="KW-1133">Transmembrane helix</keyword>
<evidence type="ECO:0000256" key="3">
    <source>
        <dbReference type="ARBA" id="ARBA00022630"/>
    </source>
</evidence>
<comment type="function">
    <text evidence="6">Part of a membrane-bound complex that couples electron transfer with translocation of ions across the membrane.</text>
</comment>
<keyword evidence="11" id="KW-1185">Reference proteome</keyword>
<dbReference type="InterPro" id="IPR010209">
    <property type="entry name" value="Ion_transpt_RnfG/RsxG"/>
</dbReference>
<proteinExistence type="inferred from homology"/>
<comment type="cofactor">
    <cofactor evidence="6">
        <name>FMN</name>
        <dbReference type="ChEBI" id="CHEBI:58210"/>
    </cofactor>
</comment>
<feature type="transmembrane region" description="Helical" evidence="8">
    <location>
        <begin position="47"/>
        <end position="67"/>
    </location>
</feature>
<evidence type="ECO:0000259" key="9">
    <source>
        <dbReference type="SMART" id="SM00900"/>
    </source>
</evidence>
<keyword evidence="2 6" id="KW-0597">Phosphoprotein</keyword>
<evidence type="ECO:0000256" key="7">
    <source>
        <dbReference type="SAM" id="MobiDB-lite"/>
    </source>
</evidence>
<dbReference type="PANTHER" id="PTHR36118">
    <property type="entry name" value="ION-TRANSLOCATING OXIDOREDUCTASE COMPLEX SUBUNIT G"/>
    <property type="match status" value="1"/>
</dbReference>
<evidence type="ECO:0000256" key="6">
    <source>
        <dbReference type="HAMAP-Rule" id="MF_00479"/>
    </source>
</evidence>
<keyword evidence="1 6" id="KW-0813">Transport</keyword>
<keyword evidence="5 6" id="KW-0249">Electron transport</keyword>
<keyword evidence="6" id="KW-1278">Translocase</keyword>
<comment type="caution">
    <text evidence="10">The sequence shown here is derived from an EMBL/GenBank/DDBJ whole genome shotgun (WGS) entry which is preliminary data.</text>
</comment>
<comment type="subcellular location">
    <subcellularLocation>
        <location evidence="6">Cell membrane</location>
        <topology evidence="6">Single-pass membrane protein</topology>
    </subcellularLocation>
</comment>
<name>A0A926DG25_9FIRM</name>
<dbReference type="Pfam" id="PF04205">
    <property type="entry name" value="FMN_bind"/>
    <property type="match status" value="1"/>
</dbReference>
<feature type="modified residue" description="FMN phosphoryl threonine" evidence="6">
    <location>
        <position position="202"/>
    </location>
</feature>
<dbReference type="Gene3D" id="3.90.1010.20">
    <property type="match status" value="1"/>
</dbReference>
<evidence type="ECO:0000256" key="5">
    <source>
        <dbReference type="ARBA" id="ARBA00022982"/>
    </source>
</evidence>
<feature type="region of interest" description="Disordered" evidence="7">
    <location>
        <begin position="1"/>
        <end position="31"/>
    </location>
</feature>
<dbReference type="GO" id="GO:0005886">
    <property type="term" value="C:plasma membrane"/>
    <property type="evidence" value="ECO:0007669"/>
    <property type="project" value="UniProtKB-SubCell"/>
</dbReference>
<dbReference type="PANTHER" id="PTHR36118:SF1">
    <property type="entry name" value="ION-TRANSLOCATING OXIDOREDUCTASE COMPLEX SUBUNIT G"/>
    <property type="match status" value="1"/>
</dbReference>
<feature type="domain" description="FMN-binding" evidence="9">
    <location>
        <begin position="131"/>
        <end position="219"/>
    </location>
</feature>
<accession>A0A926DG25</accession>
<dbReference type="GO" id="GO:0022900">
    <property type="term" value="P:electron transport chain"/>
    <property type="evidence" value="ECO:0007669"/>
    <property type="project" value="UniProtKB-UniRule"/>
</dbReference>
<dbReference type="GO" id="GO:0010181">
    <property type="term" value="F:FMN binding"/>
    <property type="evidence" value="ECO:0007669"/>
    <property type="project" value="InterPro"/>
</dbReference>
<evidence type="ECO:0000313" key="11">
    <source>
        <dbReference type="Proteomes" id="UP000620366"/>
    </source>
</evidence>
<evidence type="ECO:0000256" key="1">
    <source>
        <dbReference type="ARBA" id="ARBA00022448"/>
    </source>
</evidence>
<evidence type="ECO:0000313" key="10">
    <source>
        <dbReference type="EMBL" id="MBC8536385.1"/>
    </source>
</evidence>